<gene>
    <name evidence="1" type="ORF">KUF71_022988</name>
</gene>
<dbReference type="EMBL" id="JAHWGI010000327">
    <property type="protein sequence ID" value="KAK3913531.1"/>
    <property type="molecule type" value="Genomic_DNA"/>
</dbReference>
<dbReference type="AlphaFoldDB" id="A0AAE1H3F2"/>
<accession>A0AAE1H3F2</accession>
<protein>
    <submittedName>
        <fullName evidence="1">Amino-acid permease</fullName>
    </submittedName>
</protein>
<dbReference type="Proteomes" id="UP001219518">
    <property type="component" value="Unassembled WGS sequence"/>
</dbReference>
<reference evidence="1" key="1">
    <citation type="submission" date="2021-07" db="EMBL/GenBank/DDBJ databases">
        <authorList>
            <person name="Catto M.A."/>
            <person name="Jacobson A."/>
            <person name="Kennedy G."/>
            <person name="Labadie P."/>
            <person name="Hunt B.G."/>
            <person name="Srinivasan R."/>
        </authorList>
    </citation>
    <scope>NUCLEOTIDE SEQUENCE</scope>
    <source>
        <strain evidence="1">PL_HMW_Pooled</strain>
        <tissue evidence="1">Head</tissue>
    </source>
</reference>
<organism evidence="1 2">
    <name type="scientific">Frankliniella fusca</name>
    <dbReference type="NCBI Taxonomy" id="407009"/>
    <lineage>
        <taxon>Eukaryota</taxon>
        <taxon>Metazoa</taxon>
        <taxon>Ecdysozoa</taxon>
        <taxon>Arthropoda</taxon>
        <taxon>Hexapoda</taxon>
        <taxon>Insecta</taxon>
        <taxon>Pterygota</taxon>
        <taxon>Neoptera</taxon>
        <taxon>Paraneoptera</taxon>
        <taxon>Thysanoptera</taxon>
        <taxon>Terebrantia</taxon>
        <taxon>Thripoidea</taxon>
        <taxon>Thripidae</taxon>
        <taxon>Frankliniella</taxon>
    </lineage>
</organism>
<evidence type="ECO:0000313" key="2">
    <source>
        <dbReference type="Proteomes" id="UP001219518"/>
    </source>
</evidence>
<reference evidence="1" key="2">
    <citation type="journal article" date="2023" name="BMC Genomics">
        <title>Pest status, molecular evolution, and epigenetic factors derived from the genome assembly of Frankliniella fusca, a thysanopteran phytovirus vector.</title>
        <authorList>
            <person name="Catto M.A."/>
            <person name="Labadie P.E."/>
            <person name="Jacobson A.L."/>
            <person name="Kennedy G.G."/>
            <person name="Srinivasan R."/>
            <person name="Hunt B.G."/>
        </authorList>
    </citation>
    <scope>NUCLEOTIDE SEQUENCE</scope>
    <source>
        <strain evidence="1">PL_HMW_Pooled</strain>
    </source>
</reference>
<sequence length="70" mass="7901">MSIVSPVSHGIGWRFWTSPESFKVSLVKSSLMIINDPAFNDCRRDAQNSGKQVIIFKDDITAFLCQPQKN</sequence>
<proteinExistence type="predicted"/>
<name>A0AAE1H3F2_9NEOP</name>
<keyword evidence="2" id="KW-1185">Reference proteome</keyword>
<evidence type="ECO:0000313" key="1">
    <source>
        <dbReference type="EMBL" id="KAK3913531.1"/>
    </source>
</evidence>
<comment type="caution">
    <text evidence="1">The sequence shown here is derived from an EMBL/GenBank/DDBJ whole genome shotgun (WGS) entry which is preliminary data.</text>
</comment>